<dbReference type="PANTHER" id="PTHR12154:SF4">
    <property type="entry name" value="UDP-N-ACETYLGLUCOSAMINE TRANSFERASE SUBUNIT ALG14 HOMOLOG"/>
    <property type="match status" value="1"/>
</dbReference>
<dbReference type="GO" id="GO:0043541">
    <property type="term" value="C:UDP-N-acetylglucosamine transferase complex"/>
    <property type="evidence" value="ECO:0007669"/>
    <property type="project" value="TreeGrafter"/>
</dbReference>
<evidence type="ECO:0000256" key="2">
    <source>
        <dbReference type="ARBA" id="ARBA00009731"/>
    </source>
</evidence>
<evidence type="ECO:0000313" key="9">
    <source>
        <dbReference type="EMBL" id="EJK54672.1"/>
    </source>
</evidence>
<keyword evidence="6 8" id="KW-1133">Transmembrane helix</keyword>
<keyword evidence="10" id="KW-1185">Reference proteome</keyword>
<dbReference type="GO" id="GO:0004577">
    <property type="term" value="F:N-acetylglucosaminyldiphosphodolichol N-acetylglucosaminyltransferase activity"/>
    <property type="evidence" value="ECO:0007669"/>
    <property type="project" value="TreeGrafter"/>
</dbReference>
<evidence type="ECO:0000256" key="6">
    <source>
        <dbReference type="ARBA" id="ARBA00022989"/>
    </source>
</evidence>
<comment type="subcellular location">
    <subcellularLocation>
        <location evidence="1">Endoplasmic reticulum membrane</location>
        <topology evidence="1">Single-pass membrane protein</topology>
    </subcellularLocation>
</comment>
<dbReference type="AlphaFoldDB" id="K0S767"/>
<comment type="similarity">
    <text evidence="2">Belongs to the ALG14 family.</text>
</comment>
<dbReference type="PANTHER" id="PTHR12154">
    <property type="entry name" value="GLYCOSYL TRANSFERASE-RELATED"/>
    <property type="match status" value="1"/>
</dbReference>
<dbReference type="Proteomes" id="UP000266841">
    <property type="component" value="Unassembled WGS sequence"/>
</dbReference>
<evidence type="ECO:0000256" key="3">
    <source>
        <dbReference type="ARBA" id="ARBA00017467"/>
    </source>
</evidence>
<keyword evidence="4 8" id="KW-0812">Transmembrane</keyword>
<dbReference type="EMBL" id="AGNL01035470">
    <property type="protein sequence ID" value="EJK54672.1"/>
    <property type="molecule type" value="Genomic_DNA"/>
</dbReference>
<evidence type="ECO:0000256" key="5">
    <source>
        <dbReference type="ARBA" id="ARBA00022824"/>
    </source>
</evidence>
<evidence type="ECO:0000256" key="4">
    <source>
        <dbReference type="ARBA" id="ARBA00022692"/>
    </source>
</evidence>
<keyword evidence="5" id="KW-0256">Endoplasmic reticulum</keyword>
<keyword evidence="7 8" id="KW-0472">Membrane</keyword>
<sequence>MKTAVGRYLLPIEVGANSGAAKCDPTVFDIDTSRPAGLFGLTAHLYIYTTARGGMGDALLVVVVSTAASAVLVRIVSLIMSIRKCRASRRGDEKCVQPVKTALKTMVVLGSGGHTTEMIRLVEQLDPTRYSPLVYVVAEIADLYIVFDMEDKAAIASREWPRDVRAGCLFRFHLQSLGTWHLQSSFRGVAVPGTDAVTDGKASLPHSGRIRCTMA</sequence>
<evidence type="ECO:0000256" key="1">
    <source>
        <dbReference type="ARBA" id="ARBA00004389"/>
    </source>
</evidence>
<dbReference type="Pfam" id="PF08660">
    <property type="entry name" value="Alg14"/>
    <property type="match status" value="1"/>
</dbReference>
<dbReference type="GO" id="GO:0006488">
    <property type="term" value="P:dolichol-linked oligosaccharide biosynthetic process"/>
    <property type="evidence" value="ECO:0007669"/>
    <property type="project" value="InterPro"/>
</dbReference>
<reference evidence="9 10" key="1">
    <citation type="journal article" date="2012" name="Genome Biol.">
        <title>Genome and low-iron response of an oceanic diatom adapted to chronic iron limitation.</title>
        <authorList>
            <person name="Lommer M."/>
            <person name="Specht M."/>
            <person name="Roy A.S."/>
            <person name="Kraemer L."/>
            <person name="Andreson R."/>
            <person name="Gutowska M.A."/>
            <person name="Wolf J."/>
            <person name="Bergner S.V."/>
            <person name="Schilhabel M.B."/>
            <person name="Klostermeier U.C."/>
            <person name="Beiko R.G."/>
            <person name="Rosenstiel P."/>
            <person name="Hippler M."/>
            <person name="Laroche J."/>
        </authorList>
    </citation>
    <scope>NUCLEOTIDE SEQUENCE [LARGE SCALE GENOMIC DNA]</scope>
    <source>
        <strain evidence="9 10">CCMP1005</strain>
    </source>
</reference>
<proteinExistence type="inferred from homology"/>
<gene>
    <name evidence="9" type="ORF">THAOC_25680</name>
</gene>
<dbReference type="InterPro" id="IPR013969">
    <property type="entry name" value="Oligosacch_biosynth_Alg14"/>
</dbReference>
<evidence type="ECO:0000256" key="7">
    <source>
        <dbReference type="ARBA" id="ARBA00023136"/>
    </source>
</evidence>
<name>K0S767_THAOC</name>
<accession>K0S767</accession>
<dbReference type="OrthoDB" id="17098at2759"/>
<organism evidence="9 10">
    <name type="scientific">Thalassiosira oceanica</name>
    <name type="common">Marine diatom</name>
    <dbReference type="NCBI Taxonomy" id="159749"/>
    <lineage>
        <taxon>Eukaryota</taxon>
        <taxon>Sar</taxon>
        <taxon>Stramenopiles</taxon>
        <taxon>Ochrophyta</taxon>
        <taxon>Bacillariophyta</taxon>
        <taxon>Coscinodiscophyceae</taxon>
        <taxon>Thalassiosirophycidae</taxon>
        <taxon>Thalassiosirales</taxon>
        <taxon>Thalassiosiraceae</taxon>
        <taxon>Thalassiosira</taxon>
    </lineage>
</organism>
<evidence type="ECO:0000313" key="10">
    <source>
        <dbReference type="Proteomes" id="UP000266841"/>
    </source>
</evidence>
<feature type="transmembrane region" description="Helical" evidence="8">
    <location>
        <begin position="58"/>
        <end position="80"/>
    </location>
</feature>
<protein>
    <recommendedName>
        <fullName evidence="3">UDP-N-acetylglucosamine transferase subunit ALG14</fullName>
    </recommendedName>
</protein>
<evidence type="ECO:0000256" key="8">
    <source>
        <dbReference type="SAM" id="Phobius"/>
    </source>
</evidence>
<comment type="caution">
    <text evidence="9">The sequence shown here is derived from an EMBL/GenBank/DDBJ whole genome shotgun (WGS) entry which is preliminary data.</text>
</comment>